<feature type="compositionally biased region" description="Low complexity" evidence="1">
    <location>
        <begin position="89"/>
        <end position="123"/>
    </location>
</feature>
<evidence type="ECO:0000313" key="4">
    <source>
        <dbReference type="Proteomes" id="UP001497392"/>
    </source>
</evidence>
<keyword evidence="2" id="KW-1133">Transmembrane helix</keyword>
<reference evidence="3 4" key="1">
    <citation type="submission" date="2024-06" db="EMBL/GenBank/DDBJ databases">
        <authorList>
            <person name="Kraege A."/>
            <person name="Thomma B."/>
        </authorList>
    </citation>
    <scope>NUCLEOTIDE SEQUENCE [LARGE SCALE GENOMIC DNA]</scope>
</reference>
<evidence type="ECO:0000256" key="2">
    <source>
        <dbReference type="SAM" id="Phobius"/>
    </source>
</evidence>
<accession>A0ABP1FKZ3</accession>
<dbReference type="Proteomes" id="UP001497392">
    <property type="component" value="Unassembled WGS sequence"/>
</dbReference>
<feature type="region of interest" description="Disordered" evidence="1">
    <location>
        <begin position="75"/>
        <end position="124"/>
    </location>
</feature>
<dbReference type="EMBL" id="CAXHTA020000004">
    <property type="protein sequence ID" value="CAL5220623.1"/>
    <property type="molecule type" value="Genomic_DNA"/>
</dbReference>
<evidence type="ECO:0000256" key="1">
    <source>
        <dbReference type="SAM" id="MobiDB-lite"/>
    </source>
</evidence>
<keyword evidence="2" id="KW-0472">Membrane</keyword>
<keyword evidence="2" id="KW-0812">Transmembrane</keyword>
<name>A0ABP1FKZ3_9CHLO</name>
<comment type="caution">
    <text evidence="3">The sequence shown here is derived from an EMBL/GenBank/DDBJ whole genome shotgun (WGS) entry which is preliminary data.</text>
</comment>
<evidence type="ECO:0000313" key="3">
    <source>
        <dbReference type="EMBL" id="CAL5220623.1"/>
    </source>
</evidence>
<organism evidence="3 4">
    <name type="scientific">Coccomyxa viridis</name>
    <dbReference type="NCBI Taxonomy" id="1274662"/>
    <lineage>
        <taxon>Eukaryota</taxon>
        <taxon>Viridiplantae</taxon>
        <taxon>Chlorophyta</taxon>
        <taxon>core chlorophytes</taxon>
        <taxon>Trebouxiophyceae</taxon>
        <taxon>Trebouxiophyceae incertae sedis</taxon>
        <taxon>Coccomyxaceae</taxon>
        <taxon>Coccomyxa</taxon>
    </lineage>
</organism>
<feature type="compositionally biased region" description="Gly residues" evidence="1">
    <location>
        <begin position="75"/>
        <end position="88"/>
    </location>
</feature>
<proteinExistence type="predicted"/>
<sequence length="239" mass="23754">MRFRSRSKALLTIHPGWPVVQSLKISGSSTETDLGASSGIGLPSMKATFIAAAAVVLCATLVVAQFGGGGPGGGGPFGGGGPGGGNNNGGSSSSNSYNNGGSSSSNSGSSSSYSPSNSSPSNSQECRTGCCNTGNRVFKGECASFSNYFNKGDSDASTALSESDSAFQTRVNGAPTPSDSCCTVARSFVQSGCSCNQQLKDAAQKQGFSNNAVSVISRAVRQSRCSDSSHGGSISSGGC</sequence>
<keyword evidence="4" id="KW-1185">Reference proteome</keyword>
<gene>
    <name evidence="3" type="primary">g2665</name>
    <name evidence="3" type="ORF">VP750_LOCUS2282</name>
</gene>
<protein>
    <submittedName>
        <fullName evidence="3">G2665 protein</fullName>
    </submittedName>
</protein>
<feature type="transmembrane region" description="Helical" evidence="2">
    <location>
        <begin position="46"/>
        <end position="64"/>
    </location>
</feature>